<accession>A0ACC2STQ5</accession>
<sequence length="300" mass="33953">MILHIKQEGFHIFTKSGKRKLFYPQDQAKSRPKKILETVAQPKDCHLEAPTLSNINIETPTSTEEPFNEKLYPIGAGDCFKDEKVSEDDKASQEEKVVELLIIQVEYRSLAENITVPLLSLLKSLHPEEPGFSLQPHNKSCSSKGFEDRCLPKGYHLESFRILALTEVNPGQYSSPGITDEYIQPGHFPCEDHQSCAKVDLTRAKVCFIDVEKFKDDKPKEETDKDLQEAESVVFLISQVEEESLVEKIVVPHLSLPESLPPEDPETVKSFPYPCHGPVKNQEGNIYLSVLALNQLRRLL</sequence>
<dbReference type="EMBL" id="QTSX02004339">
    <property type="protein sequence ID" value="KAJ9065556.1"/>
    <property type="molecule type" value="Genomic_DNA"/>
</dbReference>
<keyword evidence="2" id="KW-1185">Reference proteome</keyword>
<gene>
    <name evidence="1" type="ORF">DSO57_1018275</name>
</gene>
<evidence type="ECO:0000313" key="2">
    <source>
        <dbReference type="Proteomes" id="UP001165960"/>
    </source>
</evidence>
<evidence type="ECO:0000313" key="1">
    <source>
        <dbReference type="EMBL" id="KAJ9065556.1"/>
    </source>
</evidence>
<organism evidence="1 2">
    <name type="scientific">Entomophthora muscae</name>
    <dbReference type="NCBI Taxonomy" id="34485"/>
    <lineage>
        <taxon>Eukaryota</taxon>
        <taxon>Fungi</taxon>
        <taxon>Fungi incertae sedis</taxon>
        <taxon>Zoopagomycota</taxon>
        <taxon>Entomophthoromycotina</taxon>
        <taxon>Entomophthoromycetes</taxon>
        <taxon>Entomophthorales</taxon>
        <taxon>Entomophthoraceae</taxon>
        <taxon>Entomophthora</taxon>
    </lineage>
</organism>
<proteinExistence type="predicted"/>
<protein>
    <submittedName>
        <fullName evidence="1">Uncharacterized protein</fullName>
    </submittedName>
</protein>
<reference evidence="1" key="1">
    <citation type="submission" date="2022-04" db="EMBL/GenBank/DDBJ databases">
        <title>Genome of the entomopathogenic fungus Entomophthora muscae.</title>
        <authorList>
            <person name="Elya C."/>
            <person name="Lovett B.R."/>
            <person name="Lee E."/>
            <person name="Macias A.M."/>
            <person name="Hajek A.E."/>
            <person name="De Bivort B.L."/>
            <person name="Kasson M.T."/>
            <person name="De Fine Licht H.H."/>
            <person name="Stajich J.E."/>
        </authorList>
    </citation>
    <scope>NUCLEOTIDE SEQUENCE</scope>
    <source>
        <strain evidence="1">Berkeley</strain>
    </source>
</reference>
<name>A0ACC2STQ5_9FUNG</name>
<comment type="caution">
    <text evidence="1">The sequence shown here is derived from an EMBL/GenBank/DDBJ whole genome shotgun (WGS) entry which is preliminary data.</text>
</comment>
<dbReference type="Proteomes" id="UP001165960">
    <property type="component" value="Unassembled WGS sequence"/>
</dbReference>